<sequence length="804" mass="91952">MEPRPALALFPKRQREDIMSLFTAPSPQSCEQLPQFLPSHELKFGLAPVARDKATSHITLVLCRFCLHFGRNRQPNTQHGFNQTIQFFRSVCWTNQYVQHHRMNHSKIWKRYERCFDHEKEHFFPVSNIAANKALIVQEIQLLPNELWAFGDSQDKTQLDLNPAIIKLVAMLPIDHNMTPMLQHTSLTPRKEHDTQEGMHTTRWVPSEGTFQSCTLILDSKNSFYQVVVHSRSELDCIVELLATGLSFEQLPSVIQSYQFHSSILFQNNNIPVKNVPIIALHRKPNTFFKYTKEQTVEFVRLLLAESLTIISRLLHGSWAFSLEFQRRMEHAPVRSYLSFRVNVYCQGAMHNIYLFSIPAFETTCVLNMFQTIQHVLDAVLPSWKQRLLGVRIDSVLPACGVALVTRLQNETTLSISYRSSQSCCQLYCIVTNFFSSLQGGCFQMILYEVLATIRSMPDLITKIPVPPPLNSKTLPRKWNNTSTKTWMALGNELHWIARHRTIIRQYLSIAKPSSLPDNSWWLFFSVFQYVVRRSNETVQQLLRKQSTVADQSQAMNDLLMACMKAFHALGPFINPNASPINHSIYLSRNRTFGVTKSSLLAFIRQVDPETIEILETTDAWIVDLAMENLALCGVNFLEALFEQQLAMESQVEVVFPTDVGFPTLPHELIQLCHEDFTSLVATYGPRVDRDVLLQEFQDLQRAAVNDVTFHAALATCNAETLFETAWAFTQGRFQRLEWFAGGFASVYTCSPIATEGSTGDLAFGQNQMPTSSIELLCDFRMEGSLHAQQLFALRTLHERLSKV</sequence>
<dbReference type="KEGG" id="blac:94344945"/>
<dbReference type="Proteomes" id="UP000294530">
    <property type="component" value="Unassembled WGS sequence"/>
</dbReference>
<dbReference type="RefSeq" id="XP_067820264.1">
    <property type="nucleotide sequence ID" value="XM_067959274.1"/>
</dbReference>
<dbReference type="PANTHER" id="PTHR37067">
    <property type="entry name" value="PX DOMAIN-CONTAINING PROTEIN"/>
    <property type="match status" value="1"/>
</dbReference>
<reference evidence="1 2" key="1">
    <citation type="journal article" date="2021" name="Genome Biol.">
        <title>AFLAP: assembly-free linkage analysis pipeline using k-mers from genome sequencing data.</title>
        <authorList>
            <person name="Fletcher K."/>
            <person name="Zhang L."/>
            <person name="Gil J."/>
            <person name="Han R."/>
            <person name="Cavanaugh K."/>
            <person name="Michelmore R."/>
        </authorList>
    </citation>
    <scope>NUCLEOTIDE SEQUENCE [LARGE SCALE GENOMIC DNA]</scope>
    <source>
        <strain evidence="1 2">SF5</strain>
    </source>
</reference>
<proteinExistence type="predicted"/>
<keyword evidence="2" id="KW-1185">Reference proteome</keyword>
<dbReference type="PANTHER" id="PTHR37067:SF3">
    <property type="entry name" value="PX DOMAIN-CONTAINING PROTEIN"/>
    <property type="match status" value="1"/>
</dbReference>
<organism evidence="1 2">
    <name type="scientific">Bremia lactucae</name>
    <name type="common">Lettuce downy mildew</name>
    <dbReference type="NCBI Taxonomy" id="4779"/>
    <lineage>
        <taxon>Eukaryota</taxon>
        <taxon>Sar</taxon>
        <taxon>Stramenopiles</taxon>
        <taxon>Oomycota</taxon>
        <taxon>Peronosporomycetes</taxon>
        <taxon>Peronosporales</taxon>
        <taxon>Peronosporaceae</taxon>
        <taxon>Bremia</taxon>
    </lineage>
</organism>
<dbReference type="GeneID" id="94344945"/>
<dbReference type="EMBL" id="SHOA02000001">
    <property type="protein sequence ID" value="TDH70765.1"/>
    <property type="molecule type" value="Genomic_DNA"/>
</dbReference>
<evidence type="ECO:0000313" key="1">
    <source>
        <dbReference type="EMBL" id="TDH70765.1"/>
    </source>
</evidence>
<gene>
    <name evidence="1" type="ORF">CCR75_001169</name>
</gene>
<name>A0A976FQ98_BRELC</name>
<comment type="caution">
    <text evidence="1">The sequence shown here is derived from an EMBL/GenBank/DDBJ whole genome shotgun (WGS) entry which is preliminary data.</text>
</comment>
<evidence type="ECO:0000313" key="2">
    <source>
        <dbReference type="Proteomes" id="UP000294530"/>
    </source>
</evidence>
<dbReference type="AlphaFoldDB" id="A0A976FQ98"/>
<accession>A0A976FQ98</accession>
<protein>
    <submittedName>
        <fullName evidence="1">Uncharacterized protein</fullName>
    </submittedName>
</protein>
<dbReference type="OrthoDB" id="64406at2759"/>